<dbReference type="AlphaFoldDB" id="V5DKX4"/>
<evidence type="ECO:0000256" key="5">
    <source>
        <dbReference type="ARBA" id="ARBA00022927"/>
    </source>
</evidence>
<dbReference type="PANTHER" id="PTHR13302:SF8">
    <property type="entry name" value="CONSERVED OLIGOMERIC GOLGI COMPLEX SUBUNIT 3"/>
    <property type="match status" value="1"/>
</dbReference>
<evidence type="ECO:0000256" key="7">
    <source>
        <dbReference type="ARBA" id="ARBA00023136"/>
    </source>
</evidence>
<dbReference type="GO" id="GO:0017119">
    <property type="term" value="C:Golgi transport complex"/>
    <property type="evidence" value="ECO:0007669"/>
    <property type="project" value="TreeGrafter"/>
</dbReference>
<dbReference type="Pfam" id="PF20671">
    <property type="entry name" value="COG3_C"/>
    <property type="match status" value="1"/>
</dbReference>
<evidence type="ECO:0000256" key="9">
    <source>
        <dbReference type="SAM" id="MobiDB-lite"/>
    </source>
</evidence>
<evidence type="ECO:0000313" key="14">
    <source>
        <dbReference type="Proteomes" id="UP000017861"/>
    </source>
</evidence>
<protein>
    <recommendedName>
        <fullName evidence="3">Conserved oligomeric Golgi complex subunit 3</fullName>
    </recommendedName>
    <alternativeName>
        <fullName evidence="8">Component of oligomeric Golgi complex 3</fullName>
    </alternativeName>
</protein>
<keyword evidence="5" id="KW-0653">Protein transport</keyword>
<name>V5DKX4_TRYCR</name>
<dbReference type="OrthoDB" id="296793at2759"/>
<comment type="similarity">
    <text evidence="2">Belongs to the COG3 family.</text>
</comment>
<reference evidence="13 14" key="1">
    <citation type="journal article" date="2014" name="Genome Announc.">
        <title>Trypanosoma cruzi Clone Dm28c Draft Genome Sequence.</title>
        <authorList>
            <person name="Grisard E.C."/>
            <person name="Teixeira S.M."/>
            <person name="de Almeida L.G."/>
            <person name="Stoco P.H."/>
            <person name="Gerber A.L."/>
            <person name="Talavera-Lopez C."/>
            <person name="Lima O.C."/>
            <person name="Andersson B."/>
            <person name="de Vasconcelos A.T."/>
        </authorList>
    </citation>
    <scope>NUCLEOTIDE SEQUENCE [LARGE SCALE GENOMIC DNA]</scope>
    <source>
        <strain evidence="13 14">Dm28c</strain>
    </source>
</reference>
<dbReference type="InterPro" id="IPR007265">
    <property type="entry name" value="COG_su3"/>
</dbReference>
<proteinExistence type="inferred from homology"/>
<comment type="caution">
    <text evidence="13">The sequence shown here is derived from an EMBL/GenBank/DDBJ whole genome shotgun (WGS) entry which is preliminary data.</text>
</comment>
<dbReference type="PANTHER" id="PTHR13302">
    <property type="entry name" value="CONSERVED OLIGOMERIC GOLGI COMPLEX COMPONENT 3"/>
    <property type="match status" value="1"/>
</dbReference>
<organism evidence="13 14">
    <name type="scientific">Trypanosoma cruzi Dm28c</name>
    <dbReference type="NCBI Taxonomy" id="1416333"/>
    <lineage>
        <taxon>Eukaryota</taxon>
        <taxon>Discoba</taxon>
        <taxon>Euglenozoa</taxon>
        <taxon>Kinetoplastea</taxon>
        <taxon>Metakinetoplastina</taxon>
        <taxon>Trypanosomatida</taxon>
        <taxon>Trypanosomatidae</taxon>
        <taxon>Trypanosoma</taxon>
        <taxon>Schizotrypanum</taxon>
    </lineage>
</organism>
<keyword evidence="4" id="KW-0813">Transport</keyword>
<evidence type="ECO:0000256" key="1">
    <source>
        <dbReference type="ARBA" id="ARBA00004395"/>
    </source>
</evidence>
<dbReference type="GO" id="GO:0006891">
    <property type="term" value="P:intra-Golgi vesicle-mediated transport"/>
    <property type="evidence" value="ECO:0007669"/>
    <property type="project" value="TreeGrafter"/>
</dbReference>
<evidence type="ECO:0000256" key="6">
    <source>
        <dbReference type="ARBA" id="ARBA00023034"/>
    </source>
</evidence>
<feature type="transmembrane region" description="Helical" evidence="10">
    <location>
        <begin position="26"/>
        <end position="48"/>
    </location>
</feature>
<evidence type="ECO:0000256" key="2">
    <source>
        <dbReference type="ARBA" id="ARBA00009936"/>
    </source>
</evidence>
<dbReference type="GO" id="GO:0000139">
    <property type="term" value="C:Golgi membrane"/>
    <property type="evidence" value="ECO:0007669"/>
    <property type="project" value="UniProtKB-SubCell"/>
</dbReference>
<keyword evidence="10" id="KW-0812">Transmembrane</keyword>
<evidence type="ECO:0000256" key="3">
    <source>
        <dbReference type="ARBA" id="ARBA00020976"/>
    </source>
</evidence>
<feature type="compositionally biased region" description="Low complexity" evidence="9">
    <location>
        <begin position="756"/>
        <end position="766"/>
    </location>
</feature>
<keyword evidence="10" id="KW-1133">Transmembrane helix</keyword>
<dbReference type="Pfam" id="PF04136">
    <property type="entry name" value="COG3_N"/>
    <property type="match status" value="1"/>
</dbReference>
<comment type="subcellular location">
    <subcellularLocation>
        <location evidence="1">Golgi apparatus membrane</location>
        <topology evidence="1">Peripheral membrane protein</topology>
    </subcellularLocation>
</comment>
<keyword evidence="6" id="KW-0333">Golgi apparatus</keyword>
<dbReference type="VEuPathDB" id="TriTrypDB:TCDM_03180"/>
<dbReference type="GO" id="GO:0006886">
    <property type="term" value="P:intracellular protein transport"/>
    <property type="evidence" value="ECO:0007669"/>
    <property type="project" value="InterPro"/>
</dbReference>
<evidence type="ECO:0000259" key="11">
    <source>
        <dbReference type="Pfam" id="PF04136"/>
    </source>
</evidence>
<dbReference type="InterPro" id="IPR048320">
    <property type="entry name" value="COG3_N"/>
</dbReference>
<evidence type="ECO:0000259" key="12">
    <source>
        <dbReference type="Pfam" id="PF20671"/>
    </source>
</evidence>
<gene>
    <name evidence="13" type="ORF">TCDM_03180</name>
</gene>
<accession>V5DKX4</accession>
<evidence type="ECO:0000256" key="4">
    <source>
        <dbReference type="ARBA" id="ARBA00022448"/>
    </source>
</evidence>
<keyword evidence="7 10" id="KW-0472">Membrane</keyword>
<feature type="region of interest" description="Disordered" evidence="9">
    <location>
        <begin position="754"/>
        <end position="831"/>
    </location>
</feature>
<dbReference type="Proteomes" id="UP000017861">
    <property type="component" value="Unassembled WGS sequence"/>
</dbReference>
<dbReference type="InterPro" id="IPR048685">
    <property type="entry name" value="COG3_C"/>
</dbReference>
<dbReference type="EMBL" id="AYLP01000024">
    <property type="protein sequence ID" value="ESS68031.1"/>
    <property type="molecule type" value="Genomic_DNA"/>
</dbReference>
<feature type="domain" description="Conserved oligomeric Golgi complex subunit 3 C-terminal" evidence="12">
    <location>
        <begin position="393"/>
        <end position="654"/>
    </location>
</feature>
<dbReference type="GO" id="GO:0007030">
    <property type="term" value="P:Golgi organization"/>
    <property type="evidence" value="ECO:0007669"/>
    <property type="project" value="TreeGrafter"/>
</dbReference>
<dbReference type="GO" id="GO:0005801">
    <property type="term" value="C:cis-Golgi network"/>
    <property type="evidence" value="ECO:0007669"/>
    <property type="project" value="InterPro"/>
</dbReference>
<feature type="domain" description="Conserved oligomeric Golgi complex subunit 3 N-terminal" evidence="11">
    <location>
        <begin position="169"/>
        <end position="296"/>
    </location>
</feature>
<evidence type="ECO:0000256" key="8">
    <source>
        <dbReference type="ARBA" id="ARBA00031339"/>
    </source>
</evidence>
<evidence type="ECO:0000256" key="10">
    <source>
        <dbReference type="SAM" id="Phobius"/>
    </source>
</evidence>
<sequence>MKRKERMNCLFSGGGWMVHERASMRLYCFLSLFLYLPRFFFFLCLQVSEIVGSFPSVLMLSDAEFSHRLDVALAQMPKIFQHAIPFSDRMLEFGGSLLDTTVRFGGSMNRGSSLSPAVELRDPQKEQETQATEEMLREIAKAESESRVEGLQRWLERAAEGRRMGEQCLSVFNDLSSCLDSMCDVTAAVQEQSNLLSSNASALMVRKTKLEMVQEELERMIKHFTRIEVLTREAENPVLSANSTRYPSMLQEMEEEMQFLSRNPNFLSSKVYATRLALAQQRAFQCLKDAIVESVRSAQNVTVGSDVYRDAFYRRQRGSSNDAANTEDPALKTTTILPLPGVDGSSDAQRAVSDALRRINAIFCEKLSEKASLRRMVEAIGGDGESKDEVNDNEIFDAYRESRVLVVGPLLQNWLEAWCSVDAAAKPMPKLVNHLNSLMKIALAGEKEVFDEIWLREDFSARVFQQLVTGLSNEVYHVFRSQLLQVDELEELARTIEEIQWENTRQDNAAELSELLTKLIQDTQERLIFRTSVFLRQSIMRGGPTKAMLREFQSDGVKSDDSYIPALSNCVALLRILYPSLEFSVFSVFAEEAIHCALTQMQELARLMSQQRGENAAIKGLMCQLCHLIHLREELSRIDENITVVEKRIDLSKIAQRRVEIVQSSRESKKDVETEIKVCCERLVQMLFSGVSAPLSGVARKKPEEIRDAVSALEQNWTTQMELLRLFISNATTREVLLRPVRARIDELLRETDSIQQQQQQQQQQQPEQRTEGGTKTVVSAPASVPTAGNSFAPGQVEDGGTAELLQQETERQTPMPEKTIPSLRGDLDLV</sequence>
<evidence type="ECO:0000313" key="13">
    <source>
        <dbReference type="EMBL" id="ESS68031.1"/>
    </source>
</evidence>